<sequence length="425" mass="47569">MSTNERTTIFHAPYILPIGLPPISDGAIKIRKGKIVAVSRFRDLPKTGKEKLISLQDSLILPGFVNSHTHLELSCFKGVIKRKRPFSKWVREIIEAKKKLSERDCETSIRDGILESLRGGITSFGDITGTGLSLKVMERMGVRGIAFHELIGFKEEDARRIFATFMKRIIMFQKKLAGLESTVGIGVSPHSPYSVSPELFKLSCGFAGRLNLPVSIHLSETEEEVRFLKNGNGPLKKLLLDLGSFDRGWNPPGLSPLRYLHSLKVLSPRTSIVHFNFFDEEDLRVAKKSNIKIIYCPKSNNKWFSRKRSPVMDCFKKAIPFSIGTDSLASNDSLNMFDEMRMFKSLYPLFPAKKILKIATAGGACCLGLEDRTGSLQPVRFADFIAVRIPKSINSKNLAEYVVREVKEASLSVINGRIVYDSLGI</sequence>
<protein>
    <recommendedName>
        <fullName evidence="2">Amidohydrolase-related domain-containing protein</fullName>
    </recommendedName>
</protein>
<dbReference type="EMBL" id="MGDB01000026">
    <property type="protein sequence ID" value="OGL42787.1"/>
    <property type="molecule type" value="Genomic_DNA"/>
</dbReference>
<dbReference type="InterPro" id="IPR011059">
    <property type="entry name" value="Metal-dep_hydrolase_composite"/>
</dbReference>
<dbReference type="SUPFAM" id="SSF51338">
    <property type="entry name" value="Composite domain of metallo-dependent hydrolases"/>
    <property type="match status" value="1"/>
</dbReference>
<dbReference type="InterPro" id="IPR050287">
    <property type="entry name" value="MTA/SAH_deaminase"/>
</dbReference>
<name>A0A1F7RPG0_9BACT</name>
<dbReference type="Gene3D" id="3.20.20.140">
    <property type="entry name" value="Metal-dependent hydrolases"/>
    <property type="match status" value="1"/>
</dbReference>
<dbReference type="PANTHER" id="PTHR43794:SF11">
    <property type="entry name" value="AMIDOHYDROLASE-RELATED DOMAIN-CONTAINING PROTEIN"/>
    <property type="match status" value="1"/>
</dbReference>
<evidence type="ECO:0000259" key="2">
    <source>
        <dbReference type="Pfam" id="PF01979"/>
    </source>
</evidence>
<accession>A0A1F7RPG0</accession>
<dbReference type="Pfam" id="PF01979">
    <property type="entry name" value="Amidohydro_1"/>
    <property type="match status" value="1"/>
</dbReference>
<proteinExistence type="predicted"/>
<dbReference type="Gene3D" id="2.30.40.10">
    <property type="entry name" value="Urease, subunit C, domain 1"/>
    <property type="match status" value="1"/>
</dbReference>
<dbReference type="GO" id="GO:0016810">
    <property type="term" value="F:hydrolase activity, acting on carbon-nitrogen (but not peptide) bonds"/>
    <property type="evidence" value="ECO:0007669"/>
    <property type="project" value="InterPro"/>
</dbReference>
<keyword evidence="1" id="KW-0378">Hydrolase</keyword>
<dbReference type="AlphaFoldDB" id="A0A1F7RPG0"/>
<gene>
    <name evidence="3" type="ORF">A2042_09550</name>
</gene>
<reference evidence="3 4" key="1">
    <citation type="journal article" date="2016" name="Nat. Commun.">
        <title>Thousands of microbial genomes shed light on interconnected biogeochemical processes in an aquifer system.</title>
        <authorList>
            <person name="Anantharaman K."/>
            <person name="Brown C.T."/>
            <person name="Hug L.A."/>
            <person name="Sharon I."/>
            <person name="Castelle C.J."/>
            <person name="Probst A.J."/>
            <person name="Thomas B.C."/>
            <person name="Singh A."/>
            <person name="Wilkins M.J."/>
            <person name="Karaoz U."/>
            <person name="Brodie E.L."/>
            <person name="Williams K.H."/>
            <person name="Hubbard S.S."/>
            <person name="Banfield J.F."/>
        </authorList>
    </citation>
    <scope>NUCLEOTIDE SEQUENCE [LARGE SCALE GENOMIC DNA]</scope>
</reference>
<dbReference type="PANTHER" id="PTHR43794">
    <property type="entry name" value="AMINOHYDROLASE SSNA-RELATED"/>
    <property type="match status" value="1"/>
</dbReference>
<feature type="domain" description="Amidohydrolase-related" evidence="2">
    <location>
        <begin position="60"/>
        <end position="402"/>
    </location>
</feature>
<evidence type="ECO:0000256" key="1">
    <source>
        <dbReference type="ARBA" id="ARBA00022801"/>
    </source>
</evidence>
<evidence type="ECO:0000313" key="4">
    <source>
        <dbReference type="Proteomes" id="UP000178526"/>
    </source>
</evidence>
<dbReference type="InterPro" id="IPR006680">
    <property type="entry name" value="Amidohydro-rel"/>
</dbReference>
<dbReference type="Proteomes" id="UP000178526">
    <property type="component" value="Unassembled WGS sequence"/>
</dbReference>
<evidence type="ECO:0000313" key="3">
    <source>
        <dbReference type="EMBL" id="OGL42787.1"/>
    </source>
</evidence>
<organism evidence="3 4">
    <name type="scientific">Candidatus Schekmanbacteria bacterium GWA2_38_11</name>
    <dbReference type="NCBI Taxonomy" id="1817876"/>
    <lineage>
        <taxon>Bacteria</taxon>
        <taxon>Candidatus Schekmaniibacteriota</taxon>
    </lineage>
</organism>
<dbReference type="InterPro" id="IPR032466">
    <property type="entry name" value="Metal_Hydrolase"/>
</dbReference>
<dbReference type="SUPFAM" id="SSF51556">
    <property type="entry name" value="Metallo-dependent hydrolases"/>
    <property type="match status" value="1"/>
</dbReference>
<comment type="caution">
    <text evidence="3">The sequence shown here is derived from an EMBL/GenBank/DDBJ whole genome shotgun (WGS) entry which is preliminary data.</text>
</comment>